<evidence type="ECO:0000256" key="4">
    <source>
        <dbReference type="ARBA" id="ARBA00022840"/>
    </source>
</evidence>
<dbReference type="GO" id="GO:0005634">
    <property type="term" value="C:nucleus"/>
    <property type="evidence" value="ECO:0007669"/>
    <property type="project" value="TreeGrafter"/>
</dbReference>
<reference evidence="6 7" key="1">
    <citation type="journal article" date="2008" name="Nature">
        <title>The genome of Laccaria bicolor provides insights into mycorrhizal symbiosis.</title>
        <authorList>
            <person name="Martin F."/>
            <person name="Aerts A."/>
            <person name="Ahren D."/>
            <person name="Brun A."/>
            <person name="Danchin E.G.J."/>
            <person name="Duchaussoy F."/>
            <person name="Gibon J."/>
            <person name="Kohler A."/>
            <person name="Lindquist E."/>
            <person name="Pereda V."/>
            <person name="Salamov A."/>
            <person name="Shapiro H.J."/>
            <person name="Wuyts J."/>
            <person name="Blaudez D."/>
            <person name="Buee M."/>
            <person name="Brokstein P."/>
            <person name="Canbaeck B."/>
            <person name="Cohen D."/>
            <person name="Courty P.E."/>
            <person name="Coutinho P.M."/>
            <person name="Delaruelle C."/>
            <person name="Detter J.C."/>
            <person name="Deveau A."/>
            <person name="DiFazio S."/>
            <person name="Duplessis S."/>
            <person name="Fraissinet-Tachet L."/>
            <person name="Lucic E."/>
            <person name="Frey-Klett P."/>
            <person name="Fourrey C."/>
            <person name="Feussner I."/>
            <person name="Gay G."/>
            <person name="Grimwood J."/>
            <person name="Hoegger P.J."/>
            <person name="Jain P."/>
            <person name="Kilaru S."/>
            <person name="Labbe J."/>
            <person name="Lin Y.C."/>
            <person name="Legue V."/>
            <person name="Le Tacon F."/>
            <person name="Marmeisse R."/>
            <person name="Melayah D."/>
            <person name="Montanini B."/>
            <person name="Muratet M."/>
            <person name="Nehls U."/>
            <person name="Niculita-Hirzel H."/>
            <person name="Oudot-Le Secq M.P."/>
            <person name="Peter M."/>
            <person name="Quesneville H."/>
            <person name="Rajashekar B."/>
            <person name="Reich M."/>
            <person name="Rouhier N."/>
            <person name="Schmutz J."/>
            <person name="Yin T."/>
            <person name="Chalot M."/>
            <person name="Henrissat B."/>
            <person name="Kuees U."/>
            <person name="Lucas S."/>
            <person name="Van de Peer Y."/>
            <person name="Podila G.K."/>
            <person name="Polle A."/>
            <person name="Pukkila P.J."/>
            <person name="Richardson P.M."/>
            <person name="Rouze P."/>
            <person name="Sanders I.R."/>
            <person name="Stajich J.E."/>
            <person name="Tunlid A."/>
            <person name="Tuskan G."/>
            <person name="Grigoriev I.V."/>
        </authorList>
    </citation>
    <scope>NUCLEOTIDE SEQUENCE [LARGE SCALE GENOMIC DNA]</scope>
    <source>
        <strain evidence="7">S238N-H82 / ATCC MYA-4686</strain>
    </source>
</reference>
<dbReference type="STRING" id="486041.B0E507"/>
<dbReference type="GO" id="GO:0005524">
    <property type="term" value="F:ATP binding"/>
    <property type="evidence" value="ECO:0007669"/>
    <property type="project" value="UniProtKB-KW"/>
</dbReference>
<dbReference type="InterPro" id="IPR011545">
    <property type="entry name" value="DEAD/DEAH_box_helicase_dom"/>
</dbReference>
<keyword evidence="7" id="KW-1185">Reference proteome</keyword>
<dbReference type="EMBL" id="DS547585">
    <property type="protein sequence ID" value="EDQ98075.1"/>
    <property type="molecule type" value="Genomic_DNA"/>
</dbReference>
<dbReference type="GeneID" id="6086930"/>
<dbReference type="Proteomes" id="UP000001194">
    <property type="component" value="Unassembled WGS sequence"/>
</dbReference>
<dbReference type="KEGG" id="lbc:LACBIDRAFT_150719"/>
<dbReference type="Pfam" id="PF00270">
    <property type="entry name" value="DEAD"/>
    <property type="match status" value="1"/>
</dbReference>
<dbReference type="SUPFAM" id="SSF52540">
    <property type="entry name" value="P-loop containing nucleoside triphosphate hydrolases"/>
    <property type="match status" value="1"/>
</dbReference>
<feature type="non-terminal residue" evidence="6">
    <location>
        <position position="1"/>
    </location>
</feature>
<dbReference type="HOGENOM" id="CLU_2644685_0_0_1"/>
<dbReference type="GO" id="GO:0000712">
    <property type="term" value="P:resolution of meiotic recombination intermediates"/>
    <property type="evidence" value="ECO:0007669"/>
    <property type="project" value="TreeGrafter"/>
</dbReference>
<keyword evidence="1" id="KW-0547">Nucleotide-binding</keyword>
<dbReference type="Gene3D" id="3.40.50.300">
    <property type="entry name" value="P-loop containing nucleotide triphosphate hydrolases"/>
    <property type="match status" value="1"/>
</dbReference>
<dbReference type="GO" id="GO:0016787">
    <property type="term" value="F:hydrolase activity"/>
    <property type="evidence" value="ECO:0007669"/>
    <property type="project" value="UniProtKB-KW"/>
</dbReference>
<organism evidence="7">
    <name type="scientific">Laccaria bicolor (strain S238N-H82 / ATCC MYA-4686)</name>
    <name type="common">Bicoloured deceiver</name>
    <name type="synonym">Laccaria laccata var. bicolor</name>
    <dbReference type="NCBI Taxonomy" id="486041"/>
    <lineage>
        <taxon>Eukaryota</taxon>
        <taxon>Fungi</taxon>
        <taxon>Dikarya</taxon>
        <taxon>Basidiomycota</taxon>
        <taxon>Agaricomycotina</taxon>
        <taxon>Agaricomycetes</taxon>
        <taxon>Agaricomycetidae</taxon>
        <taxon>Agaricales</taxon>
        <taxon>Agaricineae</taxon>
        <taxon>Hydnangiaceae</taxon>
        <taxon>Laccaria</taxon>
    </lineage>
</organism>
<evidence type="ECO:0000259" key="5">
    <source>
        <dbReference type="Pfam" id="PF00270"/>
    </source>
</evidence>
<evidence type="ECO:0000256" key="1">
    <source>
        <dbReference type="ARBA" id="ARBA00022741"/>
    </source>
</evidence>
<dbReference type="GO" id="GO:0003676">
    <property type="term" value="F:nucleic acid binding"/>
    <property type="evidence" value="ECO:0007669"/>
    <property type="project" value="InterPro"/>
</dbReference>
<proteinExistence type="predicted"/>
<dbReference type="PANTHER" id="PTHR47961">
    <property type="entry name" value="DNA POLYMERASE THETA, PUTATIVE (AFU_ORTHOLOGUE AFUA_1G05260)-RELATED"/>
    <property type="match status" value="1"/>
</dbReference>
<gene>
    <name evidence="6" type="ORF">LACBIDRAFT_150719</name>
</gene>
<sequence length="77" mass="8456">GAGKRNVAMLTILNELAKHRDEETGTFDLDAFKIVYVAPMKALVQEMVGNFTARLKVFGIKVGELTGDSQMTKQQIA</sequence>
<keyword evidence="2" id="KW-0378">Hydrolase</keyword>
<evidence type="ECO:0000256" key="3">
    <source>
        <dbReference type="ARBA" id="ARBA00022806"/>
    </source>
</evidence>
<dbReference type="OrthoDB" id="5575at2759"/>
<evidence type="ECO:0000256" key="2">
    <source>
        <dbReference type="ARBA" id="ARBA00022801"/>
    </source>
</evidence>
<keyword evidence="4" id="KW-0067">ATP-binding</keyword>
<dbReference type="InterPro" id="IPR050474">
    <property type="entry name" value="Hel308_SKI2-like"/>
</dbReference>
<dbReference type="InterPro" id="IPR027417">
    <property type="entry name" value="P-loop_NTPase"/>
</dbReference>
<protein>
    <submittedName>
        <fullName evidence="6">Predicted protein</fullName>
    </submittedName>
</protein>
<accession>B0E507</accession>
<evidence type="ECO:0000313" key="7">
    <source>
        <dbReference type="Proteomes" id="UP000001194"/>
    </source>
</evidence>
<keyword evidence="3" id="KW-0347">Helicase</keyword>
<dbReference type="InParanoid" id="B0E507"/>
<feature type="domain" description="DEAD/DEAH-box helicase" evidence="5">
    <location>
        <begin position="1"/>
        <end position="74"/>
    </location>
</feature>
<feature type="non-terminal residue" evidence="6">
    <location>
        <position position="77"/>
    </location>
</feature>
<dbReference type="PANTHER" id="PTHR47961:SF4">
    <property type="entry name" value="ACTIVATING SIGNAL COINTEGRATOR 1 COMPLEX SUBUNIT 3"/>
    <property type="match status" value="1"/>
</dbReference>
<dbReference type="GO" id="GO:0003678">
    <property type="term" value="F:DNA helicase activity"/>
    <property type="evidence" value="ECO:0007669"/>
    <property type="project" value="TreeGrafter"/>
</dbReference>
<evidence type="ECO:0000313" key="6">
    <source>
        <dbReference type="EMBL" id="EDQ98075.1"/>
    </source>
</evidence>
<dbReference type="RefSeq" id="XP_001891275.1">
    <property type="nucleotide sequence ID" value="XM_001891240.1"/>
</dbReference>
<dbReference type="AlphaFoldDB" id="B0E507"/>
<name>B0E507_LACBS</name>